<protein>
    <recommendedName>
        <fullName evidence="4">DUF2892 domain-containing protein</fullName>
    </recommendedName>
</protein>
<evidence type="ECO:0000313" key="2">
    <source>
        <dbReference type="EMBL" id="MEC4718361.1"/>
    </source>
</evidence>
<evidence type="ECO:0008006" key="4">
    <source>
        <dbReference type="Google" id="ProtNLM"/>
    </source>
</evidence>
<dbReference type="Gene3D" id="6.10.140.1340">
    <property type="match status" value="1"/>
</dbReference>
<evidence type="ECO:0000256" key="1">
    <source>
        <dbReference type="SAM" id="Phobius"/>
    </source>
</evidence>
<sequence length="140" mass="16248">MMLSDTTRRVELNTSPVLTQEFESQLKENLSRFVGADRQAIDQRLQELDREWDIERAIESEAPTMIGLGIALGIFHNRKWFAVSAMAASMVILHSLQGWYPLLPLFRRLGLRSQQEIEQERMALKVLRGDHEAYQVRTIH</sequence>
<organism evidence="2 3">
    <name type="scientific">Noviherbaspirillum album</name>
    <dbReference type="NCBI Taxonomy" id="3080276"/>
    <lineage>
        <taxon>Bacteria</taxon>
        <taxon>Pseudomonadati</taxon>
        <taxon>Pseudomonadota</taxon>
        <taxon>Betaproteobacteria</taxon>
        <taxon>Burkholderiales</taxon>
        <taxon>Oxalobacteraceae</taxon>
        <taxon>Noviherbaspirillum</taxon>
    </lineage>
</organism>
<keyword evidence="3" id="KW-1185">Reference proteome</keyword>
<feature type="transmembrane region" description="Helical" evidence="1">
    <location>
        <begin position="80"/>
        <end position="100"/>
    </location>
</feature>
<keyword evidence="1" id="KW-0472">Membrane</keyword>
<keyword evidence="1" id="KW-0812">Transmembrane</keyword>
<dbReference type="Proteomes" id="UP001352263">
    <property type="component" value="Unassembled WGS sequence"/>
</dbReference>
<dbReference type="RefSeq" id="WP_194724069.1">
    <property type="nucleotide sequence ID" value="NZ_JAWIIV010000002.1"/>
</dbReference>
<evidence type="ECO:0000313" key="3">
    <source>
        <dbReference type="Proteomes" id="UP001352263"/>
    </source>
</evidence>
<comment type="caution">
    <text evidence="2">The sequence shown here is derived from an EMBL/GenBank/DDBJ whole genome shotgun (WGS) entry which is preliminary data.</text>
</comment>
<keyword evidence="1" id="KW-1133">Transmembrane helix</keyword>
<gene>
    <name evidence="2" type="ORF">RY831_04340</name>
</gene>
<name>A0ABU6J401_9BURK</name>
<proteinExistence type="predicted"/>
<accession>A0ABU6J401</accession>
<dbReference type="EMBL" id="JAWIIV010000002">
    <property type="protein sequence ID" value="MEC4718361.1"/>
    <property type="molecule type" value="Genomic_DNA"/>
</dbReference>
<reference evidence="2 3" key="1">
    <citation type="submission" date="2023-10" db="EMBL/GenBank/DDBJ databases">
        <title>Noviherbaspirillum sp. CPCC 100848 genome assembly.</title>
        <authorList>
            <person name="Li X.Y."/>
            <person name="Fang X.M."/>
        </authorList>
    </citation>
    <scope>NUCLEOTIDE SEQUENCE [LARGE SCALE GENOMIC DNA]</scope>
    <source>
        <strain evidence="2 3">CPCC 100848</strain>
    </source>
</reference>